<keyword evidence="2" id="KW-1185">Reference proteome</keyword>
<evidence type="ECO:0000313" key="1">
    <source>
        <dbReference type="EMBL" id="AAO44601.1"/>
    </source>
</evidence>
<evidence type="ECO:0008006" key="3">
    <source>
        <dbReference type="Google" id="ProtNLM"/>
    </source>
</evidence>
<dbReference type="HOGENOM" id="CLU_111512_2_0_11"/>
<dbReference type="EMBL" id="AE014184">
    <property type="protein sequence ID" value="AAO44601.1"/>
    <property type="molecule type" value="Genomic_DNA"/>
</dbReference>
<sequence>MYSLACNGFKVATMGVSCKTVCAFIVSSALFGCSTAIVLEPAQSANNPNCAAVTVRLPQVLGNLVSRKTTAQATAAWGEPLGAVLRCGLPVQKPTTELCVSVNNVDWVINDKFNTNIHGVKFNVRAVTYGRSPAAEVFLDNFKISPATALATLGLAVNYLPKVASCS</sequence>
<accession>Q83G29</accession>
<evidence type="ECO:0000313" key="2">
    <source>
        <dbReference type="Proteomes" id="UP000002200"/>
    </source>
</evidence>
<organism evidence="1 2">
    <name type="scientific">Tropheryma whipplei (strain Twist)</name>
    <name type="common">Whipple's bacillus</name>
    <dbReference type="NCBI Taxonomy" id="203267"/>
    <lineage>
        <taxon>Bacteria</taxon>
        <taxon>Bacillati</taxon>
        <taxon>Actinomycetota</taxon>
        <taxon>Actinomycetes</taxon>
        <taxon>Micrococcales</taxon>
        <taxon>Tropherymataceae</taxon>
        <taxon>Tropheryma</taxon>
    </lineage>
</organism>
<reference evidence="1 2" key="1">
    <citation type="journal article" date="2003" name="Genome Res.">
        <title>Tropheryma whipplei twist: a human pathogenic Actinobacteria with a reduced genome.</title>
        <authorList>
            <person name="Raoult D."/>
            <person name="Ogata H."/>
            <person name="Audic S."/>
            <person name="Robert C."/>
            <person name="Suhre K."/>
            <person name="Drancourt M."/>
            <person name="Claverie J.-M."/>
        </authorList>
    </citation>
    <scope>NUCLEOTIDE SEQUENCE [LARGE SCALE GENOMIC DNA]</scope>
    <source>
        <strain evidence="1 2">Twist</strain>
    </source>
</reference>
<dbReference type="Proteomes" id="UP000002200">
    <property type="component" value="Chromosome"/>
</dbReference>
<proteinExistence type="predicted"/>
<dbReference type="Pfam" id="PF12028">
    <property type="entry name" value="DUF3515"/>
    <property type="match status" value="1"/>
</dbReference>
<protein>
    <recommendedName>
        <fullName evidence="3">DUF3515 family protein</fullName>
    </recommendedName>
</protein>
<gene>
    <name evidence="1" type="ordered locus">TWT_504</name>
</gene>
<dbReference type="eggNOG" id="ENOG5032SM3">
    <property type="taxonomic scope" value="Bacteria"/>
</dbReference>
<dbReference type="RefSeq" id="WP_011102616.1">
    <property type="nucleotide sequence ID" value="NC_004572.3"/>
</dbReference>
<dbReference type="InterPro" id="IPR021903">
    <property type="entry name" value="DUF3515"/>
</dbReference>
<name>Q83G29_TROWT</name>
<dbReference type="STRING" id="203267.TWT_504"/>
<dbReference type="AlphaFoldDB" id="Q83G29"/>
<dbReference type="KEGG" id="twh:TWT_504"/>